<keyword evidence="4" id="KW-1185">Reference proteome</keyword>
<reference evidence="3 4" key="1">
    <citation type="submission" date="2020-08" db="EMBL/GenBank/DDBJ databases">
        <title>Sequencing the genomes of 1000 actinobacteria strains.</title>
        <authorList>
            <person name="Klenk H.-P."/>
        </authorList>
    </citation>
    <scope>NUCLEOTIDE SEQUENCE [LARGE SCALE GENOMIC DNA]</scope>
    <source>
        <strain evidence="3 4">DSM 28967</strain>
    </source>
</reference>
<evidence type="ECO:0000313" key="3">
    <source>
        <dbReference type="EMBL" id="MBB5837706.1"/>
    </source>
</evidence>
<dbReference type="PANTHER" id="PTHR46825">
    <property type="entry name" value="D-ALANYL-D-ALANINE-CARBOXYPEPTIDASE/ENDOPEPTIDASE AMPH"/>
    <property type="match status" value="1"/>
</dbReference>
<feature type="domain" description="Beta-lactamase-related" evidence="2">
    <location>
        <begin position="11"/>
        <end position="324"/>
    </location>
</feature>
<dbReference type="Gene3D" id="3.40.710.10">
    <property type="entry name" value="DD-peptidase/beta-lactamase superfamily"/>
    <property type="match status" value="1"/>
</dbReference>
<feature type="transmembrane region" description="Helical" evidence="1">
    <location>
        <begin position="428"/>
        <end position="447"/>
    </location>
</feature>
<evidence type="ECO:0000313" key="4">
    <source>
        <dbReference type="Proteomes" id="UP000549971"/>
    </source>
</evidence>
<sequence>MTSLLILLSPDEHVRERMAATQAPGVAYAVVSARDVVHTGTFGTDGDGKPVTASTPFLWGSVSKPVTATLAMTLAKSGELRLDAPVVSYLPAFRLKEPGAERITVRQLLNQTSGIPTSLTLTDQFDPGRRPLATIPDFATISAVSEPGAEHHYSSLNYLALSAVIEQVTGKPFADVLRTRLLEPLGMKGAITAPSDRLPPGHRYVFGQPVAMDSPYDAAGVGYGYLGGTLQDAIAFAQAQLGAAPKVLDSDLLTELHRGETPAGEGLEYGLGWRRWPLKNFGVDSDQPVVWHGGAVAGYQAAIMLLPSQDRAVVVLQNAYGTFQEPQLLDTAFGLTTLLAGGEPTPSKASISYPAALAGFVALALLLVVLLAFSIQRAIHPRRPRRLWRLALSLLLLGGLATILAWFLPRALGLELDQLVLWAPDLAWLVNTILGLIVLLAAAQVVLTARQRQVRPRTTDAGARLTGQ</sequence>
<evidence type="ECO:0000256" key="1">
    <source>
        <dbReference type="SAM" id="Phobius"/>
    </source>
</evidence>
<keyword evidence="1" id="KW-1133">Transmembrane helix</keyword>
<keyword evidence="1" id="KW-0812">Transmembrane</keyword>
<protein>
    <submittedName>
        <fullName evidence="3">CubicO group peptidase (Beta-lactamase class C family)</fullName>
    </submittedName>
</protein>
<comment type="caution">
    <text evidence="3">The sequence shown here is derived from an EMBL/GenBank/DDBJ whole genome shotgun (WGS) entry which is preliminary data.</text>
</comment>
<feature type="transmembrane region" description="Helical" evidence="1">
    <location>
        <begin position="353"/>
        <end position="375"/>
    </location>
</feature>
<accession>A0A7W9MV99</accession>
<gene>
    <name evidence="3" type="ORF">HDA39_004440</name>
</gene>
<dbReference type="InterPro" id="IPR001466">
    <property type="entry name" value="Beta-lactam-related"/>
</dbReference>
<dbReference type="Pfam" id="PF00144">
    <property type="entry name" value="Beta-lactamase"/>
    <property type="match status" value="1"/>
</dbReference>
<proteinExistence type="predicted"/>
<dbReference type="InterPro" id="IPR050491">
    <property type="entry name" value="AmpC-like"/>
</dbReference>
<evidence type="ECO:0000259" key="2">
    <source>
        <dbReference type="Pfam" id="PF00144"/>
    </source>
</evidence>
<name>A0A7W9MV99_9ACTN</name>
<dbReference type="EMBL" id="JACHMY010000001">
    <property type="protein sequence ID" value="MBB5837706.1"/>
    <property type="molecule type" value="Genomic_DNA"/>
</dbReference>
<dbReference type="PANTHER" id="PTHR46825:SF12">
    <property type="entry name" value="PENICILLIN-BINDING PROTEIN 4"/>
    <property type="match status" value="1"/>
</dbReference>
<feature type="transmembrane region" description="Helical" evidence="1">
    <location>
        <begin position="387"/>
        <end position="408"/>
    </location>
</feature>
<organism evidence="3 4">
    <name type="scientific">Kribbella italica</name>
    <dbReference type="NCBI Taxonomy" id="1540520"/>
    <lineage>
        <taxon>Bacteria</taxon>
        <taxon>Bacillati</taxon>
        <taxon>Actinomycetota</taxon>
        <taxon>Actinomycetes</taxon>
        <taxon>Propionibacteriales</taxon>
        <taxon>Kribbellaceae</taxon>
        <taxon>Kribbella</taxon>
    </lineage>
</organism>
<dbReference type="InterPro" id="IPR012338">
    <property type="entry name" value="Beta-lactam/transpept-like"/>
</dbReference>
<dbReference type="AlphaFoldDB" id="A0A7W9MV99"/>
<keyword evidence="1" id="KW-0472">Membrane</keyword>
<dbReference type="SUPFAM" id="SSF56601">
    <property type="entry name" value="beta-lactamase/transpeptidase-like"/>
    <property type="match status" value="1"/>
</dbReference>
<dbReference type="Proteomes" id="UP000549971">
    <property type="component" value="Unassembled WGS sequence"/>
</dbReference>
<dbReference type="RefSeq" id="WP_184797921.1">
    <property type="nucleotide sequence ID" value="NZ_JACHMY010000001.1"/>
</dbReference>